<dbReference type="GO" id="GO:0005886">
    <property type="term" value="C:plasma membrane"/>
    <property type="evidence" value="ECO:0007669"/>
    <property type="project" value="UniProtKB-SubCell"/>
</dbReference>
<name>A0A6G0U2P8_APHGL</name>
<comment type="function">
    <text evidence="8">Gustatory receptor which mediates acceptance or avoidance behavior, depending on its substrates.</text>
</comment>
<evidence type="ECO:0000256" key="2">
    <source>
        <dbReference type="ARBA" id="ARBA00022475"/>
    </source>
</evidence>
<protein>
    <recommendedName>
        <fullName evidence="8">Gustatory receptor</fullName>
    </recommendedName>
</protein>
<evidence type="ECO:0000313" key="10">
    <source>
        <dbReference type="Proteomes" id="UP000475862"/>
    </source>
</evidence>
<dbReference type="PANTHER" id="PTHR21143">
    <property type="entry name" value="INVERTEBRATE GUSTATORY RECEPTOR"/>
    <property type="match status" value="1"/>
</dbReference>
<keyword evidence="10" id="KW-1185">Reference proteome</keyword>
<evidence type="ECO:0000256" key="1">
    <source>
        <dbReference type="ARBA" id="ARBA00004651"/>
    </source>
</evidence>
<dbReference type="PANTHER" id="PTHR21143:SF133">
    <property type="entry name" value="GUSTATORY AND PHEROMONE RECEPTOR 32A-RELATED"/>
    <property type="match status" value="1"/>
</dbReference>
<dbReference type="InterPro" id="IPR013604">
    <property type="entry name" value="7TM_chemorcpt"/>
</dbReference>
<evidence type="ECO:0000256" key="4">
    <source>
        <dbReference type="ARBA" id="ARBA00022989"/>
    </source>
</evidence>
<keyword evidence="7 8" id="KW-0807">Transducer</keyword>
<evidence type="ECO:0000256" key="8">
    <source>
        <dbReference type="RuleBase" id="RU363108"/>
    </source>
</evidence>
<dbReference type="OrthoDB" id="6478931at2759"/>
<evidence type="ECO:0000313" key="9">
    <source>
        <dbReference type="EMBL" id="KAE9543375.1"/>
    </source>
</evidence>
<sequence length="431" mass="46952">TFASTCITYIIHHAPRGGGGGGGVFMKGRAARSSSWKRLVAAVAVAALLTTCVFNFATAPLVLCLMDGGCEDVSVTSLRGMYARTIAGACFASAAALLCKCGATVPVYVQTVDAHDVYAPTTVAERRDRALFCGLYVGLCMSVTLPVNALRLSLLFANRSEPIVLVFFAFMYLENVAMCLGETCFVTLCRTLGNKFLEINRDLQRLGEEMVGAYDDAAAAEKSTTAALLATTVRTTAAGRGVTYGGDFYGGPGRQSMANAVEVMRIRHQLIRDATAVLVDLYGLPVGLSLFTLGVMTLFDIYYQVSNVMGADSRMMIFIYMWLLQYTIRFSAIVVTAHNTVKQALQSKIFITDINNRYLDNNTKEELQIFFNQVANCSIEITAYDFITLNNHLITSAIIAGTTYLVILLQYDSQIELNGFTTTMNTFTTIM</sequence>
<feature type="transmembrane region" description="Helical" evidence="8">
    <location>
        <begin position="82"/>
        <end position="109"/>
    </location>
</feature>
<proteinExistence type="inferred from homology"/>
<reference evidence="9 10" key="1">
    <citation type="submission" date="2019-08" db="EMBL/GenBank/DDBJ databases">
        <title>The genome of the soybean aphid Biotype 1, its phylome, world population structure and adaptation to the North American continent.</title>
        <authorList>
            <person name="Giordano R."/>
            <person name="Donthu R.K."/>
            <person name="Hernandez A.G."/>
            <person name="Wright C.L."/>
            <person name="Zimin A.V."/>
        </authorList>
    </citation>
    <scope>NUCLEOTIDE SEQUENCE [LARGE SCALE GENOMIC DNA]</scope>
    <source>
        <tissue evidence="9">Whole aphids</tissue>
    </source>
</reference>
<comment type="caution">
    <text evidence="8">Lacks conserved residue(s) required for the propagation of feature annotation.</text>
</comment>
<evidence type="ECO:0000256" key="5">
    <source>
        <dbReference type="ARBA" id="ARBA00023136"/>
    </source>
</evidence>
<dbReference type="GO" id="GO:0007165">
    <property type="term" value="P:signal transduction"/>
    <property type="evidence" value="ECO:0007669"/>
    <property type="project" value="UniProtKB-KW"/>
</dbReference>
<dbReference type="EMBL" id="VYZN01000008">
    <property type="protein sequence ID" value="KAE9543375.1"/>
    <property type="molecule type" value="Genomic_DNA"/>
</dbReference>
<evidence type="ECO:0000256" key="3">
    <source>
        <dbReference type="ARBA" id="ARBA00022692"/>
    </source>
</evidence>
<dbReference type="AlphaFoldDB" id="A0A6G0U2P8"/>
<keyword evidence="6 8" id="KW-0675">Receptor</keyword>
<accession>A0A6G0U2P8</accession>
<dbReference type="GO" id="GO:0050909">
    <property type="term" value="P:sensory perception of taste"/>
    <property type="evidence" value="ECO:0007669"/>
    <property type="project" value="InterPro"/>
</dbReference>
<dbReference type="GO" id="GO:0008049">
    <property type="term" value="P:male courtship behavior"/>
    <property type="evidence" value="ECO:0007669"/>
    <property type="project" value="TreeGrafter"/>
</dbReference>
<dbReference type="GO" id="GO:0030425">
    <property type="term" value="C:dendrite"/>
    <property type="evidence" value="ECO:0007669"/>
    <property type="project" value="TreeGrafter"/>
</dbReference>
<evidence type="ECO:0000256" key="6">
    <source>
        <dbReference type="ARBA" id="ARBA00023170"/>
    </source>
</evidence>
<feature type="transmembrane region" description="Helical" evidence="8">
    <location>
        <begin position="274"/>
        <end position="299"/>
    </location>
</feature>
<dbReference type="GO" id="GO:0007635">
    <property type="term" value="P:chemosensory behavior"/>
    <property type="evidence" value="ECO:0007669"/>
    <property type="project" value="TreeGrafter"/>
</dbReference>
<keyword evidence="3 8" id="KW-0812">Transmembrane</keyword>
<feature type="transmembrane region" description="Helical" evidence="8">
    <location>
        <begin position="162"/>
        <end position="188"/>
    </location>
</feature>
<organism evidence="9 10">
    <name type="scientific">Aphis glycines</name>
    <name type="common">Soybean aphid</name>
    <dbReference type="NCBI Taxonomy" id="307491"/>
    <lineage>
        <taxon>Eukaryota</taxon>
        <taxon>Metazoa</taxon>
        <taxon>Ecdysozoa</taxon>
        <taxon>Arthropoda</taxon>
        <taxon>Hexapoda</taxon>
        <taxon>Insecta</taxon>
        <taxon>Pterygota</taxon>
        <taxon>Neoptera</taxon>
        <taxon>Paraneoptera</taxon>
        <taxon>Hemiptera</taxon>
        <taxon>Sternorrhyncha</taxon>
        <taxon>Aphidomorpha</taxon>
        <taxon>Aphidoidea</taxon>
        <taxon>Aphididae</taxon>
        <taxon>Aphidini</taxon>
        <taxon>Aphis</taxon>
        <taxon>Aphis</taxon>
    </lineage>
</organism>
<feature type="transmembrane region" description="Helical" evidence="8">
    <location>
        <begin position="39"/>
        <end position="62"/>
    </location>
</feature>
<comment type="similarity">
    <text evidence="8">Belongs to the insect chemoreceptor superfamily. Gustatory receptor (GR) family.</text>
</comment>
<dbReference type="Proteomes" id="UP000475862">
    <property type="component" value="Unassembled WGS sequence"/>
</dbReference>
<comment type="subcellular location">
    <subcellularLocation>
        <location evidence="1 8">Cell membrane</location>
        <topology evidence="1 8">Multi-pass membrane protein</topology>
    </subcellularLocation>
</comment>
<feature type="non-terminal residue" evidence="9">
    <location>
        <position position="1"/>
    </location>
</feature>
<keyword evidence="2 8" id="KW-1003">Cell membrane</keyword>
<gene>
    <name evidence="9" type="ORF">AGLY_002175</name>
</gene>
<dbReference type="GO" id="GO:0030424">
    <property type="term" value="C:axon"/>
    <property type="evidence" value="ECO:0007669"/>
    <property type="project" value="TreeGrafter"/>
</dbReference>
<dbReference type="Pfam" id="PF08395">
    <property type="entry name" value="7tm_7"/>
    <property type="match status" value="1"/>
</dbReference>
<comment type="caution">
    <text evidence="9">The sequence shown here is derived from an EMBL/GenBank/DDBJ whole genome shotgun (WGS) entry which is preliminary data.</text>
</comment>
<feature type="transmembrane region" description="Helical" evidence="8">
    <location>
        <begin position="130"/>
        <end position="150"/>
    </location>
</feature>
<keyword evidence="5 8" id="KW-0472">Membrane</keyword>
<evidence type="ECO:0000256" key="7">
    <source>
        <dbReference type="ARBA" id="ARBA00023224"/>
    </source>
</evidence>
<feature type="transmembrane region" description="Helical" evidence="8">
    <location>
        <begin position="319"/>
        <end position="341"/>
    </location>
</feature>
<dbReference type="GO" id="GO:0043025">
    <property type="term" value="C:neuronal cell body"/>
    <property type="evidence" value="ECO:0007669"/>
    <property type="project" value="TreeGrafter"/>
</dbReference>
<keyword evidence="4 8" id="KW-1133">Transmembrane helix</keyword>